<comment type="subcellular location">
    <subcellularLocation>
        <location evidence="1">Cell membrane</location>
        <topology evidence="1">Multi-pass membrane protein</topology>
    </subcellularLocation>
</comment>
<dbReference type="Proteomes" id="UP000628442">
    <property type="component" value="Unassembled WGS sequence"/>
</dbReference>
<keyword evidence="10" id="KW-1185">Reference proteome</keyword>
<dbReference type="EMBL" id="CP036401">
    <property type="protein sequence ID" value="QBI03343.1"/>
    <property type="molecule type" value="Genomic_DNA"/>
</dbReference>
<dbReference type="AlphaFoldDB" id="A0A411X381"/>
<reference evidence="8" key="3">
    <citation type="submission" date="2022-12" db="EMBL/GenBank/DDBJ databases">
        <authorList>
            <person name="Sun Q."/>
            <person name="Kim S."/>
        </authorList>
    </citation>
    <scope>NUCLEOTIDE SEQUENCE</scope>
    <source>
        <strain evidence="8">KCTC 12343</strain>
    </source>
</reference>
<dbReference type="InterPro" id="IPR032816">
    <property type="entry name" value="VTT_dom"/>
</dbReference>
<proteinExistence type="predicted"/>
<dbReference type="GO" id="GO:0005886">
    <property type="term" value="C:plasma membrane"/>
    <property type="evidence" value="ECO:0007669"/>
    <property type="project" value="UniProtKB-SubCell"/>
</dbReference>
<sequence>MANLIYLLQEYGVLIVFIVVLVEQMGAPIPAYPVLIVAGALAMNGGTPLPGVLAVALAGCVMADLFWFSAGRRYGKRILKLLCRISLSPDYCVSQTEDNFRKWGVKSMVVAKFIPGFNTIAPPMAGAMGTRLSLFLAFSLVGGLLWSLTGILIGVYFNENIDEVLEILSTMGGTALAVLGILLALFVLFKYVERRRFQRAMQTERINVEQLRALLDAGHEPVMVDARSATARQLDPPVPGALPVDGNLAALLGALPRDRHIVVYCSCPNDVTAASVAKQLHDQGYALARPLHGGLEAYNSAFRAGETIVVGEQVPAVDAPR</sequence>
<protein>
    <submittedName>
        <fullName evidence="8">Membrane protein</fullName>
    </submittedName>
    <submittedName>
        <fullName evidence="9">Sulfurtransferase</fullName>
    </submittedName>
</protein>
<dbReference type="InterPro" id="IPR001763">
    <property type="entry name" value="Rhodanese-like_dom"/>
</dbReference>
<dbReference type="InterPro" id="IPR051311">
    <property type="entry name" value="DedA_domain"/>
</dbReference>
<dbReference type="Gene3D" id="3.40.250.10">
    <property type="entry name" value="Rhodanese-like domain"/>
    <property type="match status" value="1"/>
</dbReference>
<organism evidence="8 11">
    <name type="scientific">Pseudoduganella albidiflava</name>
    <dbReference type="NCBI Taxonomy" id="321983"/>
    <lineage>
        <taxon>Bacteria</taxon>
        <taxon>Pseudomonadati</taxon>
        <taxon>Pseudomonadota</taxon>
        <taxon>Betaproteobacteria</taxon>
        <taxon>Burkholderiales</taxon>
        <taxon>Oxalobacteraceae</taxon>
        <taxon>Telluria group</taxon>
        <taxon>Pseudoduganella</taxon>
    </lineage>
</organism>
<keyword evidence="3 6" id="KW-0812">Transmembrane</keyword>
<evidence type="ECO:0000256" key="2">
    <source>
        <dbReference type="ARBA" id="ARBA00022475"/>
    </source>
</evidence>
<evidence type="ECO:0000256" key="4">
    <source>
        <dbReference type="ARBA" id="ARBA00022989"/>
    </source>
</evidence>
<evidence type="ECO:0000313" key="10">
    <source>
        <dbReference type="Proteomes" id="UP000292307"/>
    </source>
</evidence>
<dbReference type="PANTHER" id="PTHR42709:SF6">
    <property type="entry name" value="UNDECAPRENYL PHOSPHATE TRANSPORTER A"/>
    <property type="match status" value="1"/>
</dbReference>
<keyword evidence="2" id="KW-1003">Cell membrane</keyword>
<feature type="transmembrane region" description="Helical" evidence="6">
    <location>
        <begin position="169"/>
        <end position="192"/>
    </location>
</feature>
<feature type="transmembrane region" description="Helical" evidence="6">
    <location>
        <begin position="52"/>
        <end position="70"/>
    </location>
</feature>
<dbReference type="Pfam" id="PF00581">
    <property type="entry name" value="Rhodanese"/>
    <property type="match status" value="1"/>
</dbReference>
<dbReference type="PROSITE" id="PS50206">
    <property type="entry name" value="RHODANESE_3"/>
    <property type="match status" value="1"/>
</dbReference>
<evidence type="ECO:0000313" key="8">
    <source>
        <dbReference type="EMBL" id="GGY66903.1"/>
    </source>
</evidence>
<dbReference type="OrthoDB" id="21108at2"/>
<reference evidence="8" key="1">
    <citation type="journal article" date="2014" name="Int. J. Syst. Evol. Microbiol.">
        <title>Complete genome sequence of Corynebacterium casei LMG S-19264T (=DSM 44701T), isolated from a smear-ripened cheese.</title>
        <authorList>
            <consortium name="US DOE Joint Genome Institute (JGI-PGF)"/>
            <person name="Walter F."/>
            <person name="Albersmeier A."/>
            <person name="Kalinowski J."/>
            <person name="Ruckert C."/>
        </authorList>
    </citation>
    <scope>NUCLEOTIDE SEQUENCE</scope>
    <source>
        <strain evidence="8">KCTC 12343</strain>
    </source>
</reference>
<dbReference type="Pfam" id="PF09335">
    <property type="entry name" value="VTT_dom"/>
    <property type="match status" value="1"/>
</dbReference>
<dbReference type="SUPFAM" id="SSF52821">
    <property type="entry name" value="Rhodanese/Cell cycle control phosphatase"/>
    <property type="match status" value="1"/>
</dbReference>
<keyword evidence="4 6" id="KW-1133">Transmembrane helix</keyword>
<dbReference type="InterPro" id="IPR036873">
    <property type="entry name" value="Rhodanese-like_dom_sf"/>
</dbReference>
<evidence type="ECO:0000256" key="1">
    <source>
        <dbReference type="ARBA" id="ARBA00004651"/>
    </source>
</evidence>
<dbReference type="PANTHER" id="PTHR42709">
    <property type="entry name" value="ALKALINE PHOSPHATASE LIKE PROTEIN"/>
    <property type="match status" value="1"/>
</dbReference>
<feature type="domain" description="Rhodanese" evidence="7">
    <location>
        <begin position="217"/>
        <end position="307"/>
    </location>
</feature>
<evidence type="ECO:0000256" key="3">
    <source>
        <dbReference type="ARBA" id="ARBA00022692"/>
    </source>
</evidence>
<gene>
    <name evidence="9" type="ORF">EYF70_22835</name>
    <name evidence="8" type="ORF">GCM10007387_56460</name>
</gene>
<accession>A0A411X381</accession>
<evidence type="ECO:0000313" key="9">
    <source>
        <dbReference type="EMBL" id="QBI03343.1"/>
    </source>
</evidence>
<evidence type="ECO:0000256" key="5">
    <source>
        <dbReference type="ARBA" id="ARBA00023136"/>
    </source>
</evidence>
<dbReference type="EMBL" id="BMWV01000021">
    <property type="protein sequence ID" value="GGY66903.1"/>
    <property type="molecule type" value="Genomic_DNA"/>
</dbReference>
<keyword evidence="5 6" id="KW-0472">Membrane</keyword>
<evidence type="ECO:0000256" key="6">
    <source>
        <dbReference type="SAM" id="Phobius"/>
    </source>
</evidence>
<dbReference type="Proteomes" id="UP000292307">
    <property type="component" value="Chromosome"/>
</dbReference>
<name>A0A411X381_9BURK</name>
<dbReference type="RefSeq" id="WP_131147446.1">
    <property type="nucleotide sequence ID" value="NZ_BMWV01000021.1"/>
</dbReference>
<evidence type="ECO:0000259" key="7">
    <source>
        <dbReference type="PROSITE" id="PS50206"/>
    </source>
</evidence>
<evidence type="ECO:0000313" key="11">
    <source>
        <dbReference type="Proteomes" id="UP000628442"/>
    </source>
</evidence>
<reference evidence="9 10" key="2">
    <citation type="submission" date="2019-02" db="EMBL/GenBank/DDBJ databases">
        <title>Draft Genome Sequences of Six Type Strains of the Genus Massilia.</title>
        <authorList>
            <person name="Miess H."/>
            <person name="Frediansyhah A."/>
            <person name="Gross H."/>
        </authorList>
    </citation>
    <scope>NUCLEOTIDE SEQUENCE [LARGE SCALE GENOMIC DNA]</scope>
    <source>
        <strain evidence="9 10">DSM 17472</strain>
    </source>
</reference>
<feature type="transmembrane region" description="Helical" evidence="6">
    <location>
        <begin position="134"/>
        <end position="157"/>
    </location>
</feature>